<comment type="caution">
    <text evidence="5">The sequence shown here is derived from an EMBL/GenBank/DDBJ whole genome shotgun (WGS) entry which is preliminary data.</text>
</comment>
<dbReference type="PROSITE" id="PS51677">
    <property type="entry name" value="NODB"/>
    <property type="match status" value="1"/>
</dbReference>
<dbReference type="AlphaFoldDB" id="A0A7K2J0A8"/>
<organism evidence="5 6">
    <name type="scientific">Nocardiopsis alba</name>
    <dbReference type="NCBI Taxonomy" id="53437"/>
    <lineage>
        <taxon>Bacteria</taxon>
        <taxon>Bacillati</taxon>
        <taxon>Actinomycetota</taxon>
        <taxon>Actinomycetes</taxon>
        <taxon>Streptosporangiales</taxon>
        <taxon>Nocardiopsidaceae</taxon>
        <taxon>Nocardiopsis</taxon>
    </lineage>
</organism>
<dbReference type="InterPro" id="IPR002509">
    <property type="entry name" value="NODB_dom"/>
</dbReference>
<accession>A0A7K2J0A8</accession>
<keyword evidence="2" id="KW-0378">Hydrolase</keyword>
<dbReference type="InterPro" id="IPR050248">
    <property type="entry name" value="Polysacc_deacetylase_ArnD"/>
</dbReference>
<feature type="domain" description="NodB homology" evidence="4">
    <location>
        <begin position="111"/>
        <end position="292"/>
    </location>
</feature>
<dbReference type="Pfam" id="PF01522">
    <property type="entry name" value="Polysacc_deac_1"/>
    <property type="match status" value="1"/>
</dbReference>
<dbReference type="SUPFAM" id="SSF88713">
    <property type="entry name" value="Glycoside hydrolase/deacetylase"/>
    <property type="match status" value="1"/>
</dbReference>
<feature type="region of interest" description="Disordered" evidence="3">
    <location>
        <begin position="298"/>
        <end position="317"/>
    </location>
</feature>
<evidence type="ECO:0000256" key="3">
    <source>
        <dbReference type="SAM" id="MobiDB-lite"/>
    </source>
</evidence>
<evidence type="ECO:0000259" key="4">
    <source>
        <dbReference type="PROSITE" id="PS51677"/>
    </source>
</evidence>
<evidence type="ECO:0000313" key="6">
    <source>
        <dbReference type="Proteomes" id="UP000467124"/>
    </source>
</evidence>
<dbReference type="GO" id="GO:0016020">
    <property type="term" value="C:membrane"/>
    <property type="evidence" value="ECO:0007669"/>
    <property type="project" value="TreeGrafter"/>
</dbReference>
<dbReference type="GO" id="GO:0046872">
    <property type="term" value="F:metal ion binding"/>
    <property type="evidence" value="ECO:0007669"/>
    <property type="project" value="UniProtKB-KW"/>
</dbReference>
<dbReference type="CDD" id="cd10917">
    <property type="entry name" value="CE4_NodB_like_6s_7s"/>
    <property type="match status" value="1"/>
</dbReference>
<keyword evidence="1" id="KW-0479">Metal-binding</keyword>
<evidence type="ECO:0000256" key="1">
    <source>
        <dbReference type="ARBA" id="ARBA00022723"/>
    </source>
</evidence>
<name>A0A7K2J0A8_9ACTN</name>
<dbReference type="EMBL" id="WWHY01000001">
    <property type="protein sequence ID" value="MYR35465.1"/>
    <property type="molecule type" value="Genomic_DNA"/>
</dbReference>
<protein>
    <submittedName>
        <fullName evidence="5">Polysaccharide deacetylase family protein</fullName>
    </submittedName>
</protein>
<dbReference type="PANTHER" id="PTHR10587">
    <property type="entry name" value="GLYCOSYL TRANSFERASE-RELATED"/>
    <property type="match status" value="1"/>
</dbReference>
<sequence>MIDFLHGNGSRVIIDDTNGLLYDRLTEAGLTVYRADHRAPSELPLLGSASAEALARTILRDRPPLSRSATGSGTHFGRDEELAGGYETAMAAVADQPAPGRFFAHGPRGEKKVALTFDDGPFPPHTDRILDILEHYAVPATFFCVGLNSVAHPEILGRIQERGHAFGNHTWSHPYLPDLSEAQILEQLRSTGEALSTFTNGDAPTLFRPPYGALPPGPYDWLTTMEATTVLWDVDPKDWSRPGAEVIARSVLDQVRPGSIVLMHDGGGDRSQTVDALPMIIETLLDRGYRLVRVDHLLEGPSPEQAEARGTSPSTPD</sequence>
<dbReference type="RefSeq" id="WP_161112090.1">
    <property type="nucleotide sequence ID" value="NZ_WWHY01000001.1"/>
</dbReference>
<dbReference type="InterPro" id="IPR011330">
    <property type="entry name" value="Glyco_hydro/deAcase_b/a-brl"/>
</dbReference>
<dbReference type="GO" id="GO:0016810">
    <property type="term" value="F:hydrolase activity, acting on carbon-nitrogen (but not peptide) bonds"/>
    <property type="evidence" value="ECO:0007669"/>
    <property type="project" value="InterPro"/>
</dbReference>
<evidence type="ECO:0000313" key="5">
    <source>
        <dbReference type="EMBL" id="MYR35465.1"/>
    </source>
</evidence>
<proteinExistence type="predicted"/>
<dbReference type="GO" id="GO:0005975">
    <property type="term" value="P:carbohydrate metabolic process"/>
    <property type="evidence" value="ECO:0007669"/>
    <property type="project" value="InterPro"/>
</dbReference>
<gene>
    <name evidence="5" type="ORF">GTW20_25180</name>
</gene>
<reference evidence="5 6" key="1">
    <citation type="journal article" date="2019" name="Nat. Commun.">
        <title>The antimicrobial potential of Streptomyces from insect microbiomes.</title>
        <authorList>
            <person name="Chevrette M.G."/>
            <person name="Carlson C.M."/>
            <person name="Ortega H.E."/>
            <person name="Thomas C."/>
            <person name="Ananiev G.E."/>
            <person name="Barns K.J."/>
            <person name="Book A.J."/>
            <person name="Cagnazzo J."/>
            <person name="Carlos C."/>
            <person name="Flanigan W."/>
            <person name="Grubbs K.J."/>
            <person name="Horn H.A."/>
            <person name="Hoffmann F.M."/>
            <person name="Klassen J.L."/>
            <person name="Knack J.J."/>
            <person name="Lewin G.R."/>
            <person name="McDonald B.R."/>
            <person name="Muller L."/>
            <person name="Melo W.G.P."/>
            <person name="Pinto-Tomas A.A."/>
            <person name="Schmitz A."/>
            <person name="Wendt-Pienkowski E."/>
            <person name="Wildman S."/>
            <person name="Zhao M."/>
            <person name="Zhang F."/>
            <person name="Bugni T.S."/>
            <person name="Andes D.R."/>
            <person name="Pupo M.T."/>
            <person name="Currie C.R."/>
        </authorList>
    </citation>
    <scope>NUCLEOTIDE SEQUENCE [LARGE SCALE GENOMIC DNA]</scope>
    <source>
        <strain evidence="5 6">SID5840</strain>
    </source>
</reference>
<dbReference type="Gene3D" id="3.20.20.370">
    <property type="entry name" value="Glycoside hydrolase/deacetylase"/>
    <property type="match status" value="1"/>
</dbReference>
<evidence type="ECO:0000256" key="2">
    <source>
        <dbReference type="ARBA" id="ARBA00022801"/>
    </source>
</evidence>
<dbReference type="Proteomes" id="UP000467124">
    <property type="component" value="Unassembled WGS sequence"/>
</dbReference>
<dbReference type="PANTHER" id="PTHR10587:SF133">
    <property type="entry name" value="CHITIN DEACETYLASE 1-RELATED"/>
    <property type="match status" value="1"/>
</dbReference>